<reference evidence="3 4" key="1">
    <citation type="journal article" date="2020" name="Nature">
        <title>Six reference-quality genomes reveal evolution of bat adaptations.</title>
        <authorList>
            <person name="Jebb D."/>
            <person name="Huang Z."/>
            <person name="Pippel M."/>
            <person name="Hughes G.M."/>
            <person name="Lavrichenko K."/>
            <person name="Devanna P."/>
            <person name="Winkler S."/>
            <person name="Jermiin L.S."/>
            <person name="Skirmuntt E.C."/>
            <person name="Katzourakis A."/>
            <person name="Burkitt-Gray L."/>
            <person name="Ray D.A."/>
            <person name="Sullivan K.A.M."/>
            <person name="Roscito J.G."/>
            <person name="Kirilenko B.M."/>
            <person name="Davalos L.M."/>
            <person name="Corthals A.P."/>
            <person name="Power M.L."/>
            <person name="Jones G."/>
            <person name="Ransome R.D."/>
            <person name="Dechmann D.K.N."/>
            <person name="Locatelli A.G."/>
            <person name="Puechmaille S.J."/>
            <person name="Fedrigo O."/>
            <person name="Jarvis E.D."/>
            <person name="Hiller M."/>
            <person name="Vernes S.C."/>
            <person name="Myers E.W."/>
            <person name="Teeling E.C."/>
        </authorList>
    </citation>
    <scope>NUCLEOTIDE SEQUENCE [LARGE SCALE GENOMIC DNA]</scope>
    <source>
        <strain evidence="3">MMolMol1</strain>
        <tissue evidence="3">Muscle</tissue>
    </source>
</reference>
<feature type="domain" description="DUF4211" evidence="2">
    <location>
        <begin position="50"/>
        <end position="99"/>
    </location>
</feature>
<dbReference type="PANTHER" id="PTHR14709:SF2">
    <property type="entry name" value="GLUTAMINE AND SERINE-RICH PROTEIN 1"/>
    <property type="match status" value="1"/>
</dbReference>
<accession>A0A7J8EUM4</accession>
<dbReference type="EMBL" id="JACASF010000013">
    <property type="protein sequence ID" value="KAF6438789.1"/>
    <property type="molecule type" value="Genomic_DNA"/>
</dbReference>
<dbReference type="PANTHER" id="PTHR14709">
    <property type="entry name" value="GLUTAMINE AND SERINE-RICH PROTEIN 1-RELATED"/>
    <property type="match status" value="1"/>
</dbReference>
<dbReference type="InterPro" id="IPR025451">
    <property type="entry name" value="DUF4211"/>
</dbReference>
<evidence type="ECO:0000313" key="3">
    <source>
        <dbReference type="EMBL" id="KAF6438789.1"/>
    </source>
</evidence>
<organism evidence="3 4">
    <name type="scientific">Molossus molossus</name>
    <name type="common">Pallas' mastiff bat</name>
    <name type="synonym">Vespertilio molossus</name>
    <dbReference type="NCBI Taxonomy" id="27622"/>
    <lineage>
        <taxon>Eukaryota</taxon>
        <taxon>Metazoa</taxon>
        <taxon>Chordata</taxon>
        <taxon>Craniata</taxon>
        <taxon>Vertebrata</taxon>
        <taxon>Euteleostomi</taxon>
        <taxon>Mammalia</taxon>
        <taxon>Eutheria</taxon>
        <taxon>Laurasiatheria</taxon>
        <taxon>Chiroptera</taxon>
        <taxon>Yangochiroptera</taxon>
        <taxon>Molossidae</taxon>
        <taxon>Molossus</taxon>
    </lineage>
</organism>
<feature type="compositionally biased region" description="Basic and acidic residues" evidence="1">
    <location>
        <begin position="18"/>
        <end position="34"/>
    </location>
</feature>
<keyword evidence="4" id="KW-1185">Reference proteome</keyword>
<protein>
    <submittedName>
        <fullName evidence="3">Glutamine and serine rich 1</fullName>
    </submittedName>
</protein>
<proteinExistence type="predicted"/>
<evidence type="ECO:0000256" key="1">
    <source>
        <dbReference type="SAM" id="MobiDB-lite"/>
    </source>
</evidence>
<name>A0A7J8EUM4_MOLMO</name>
<gene>
    <name evidence="3" type="ORF">HJG59_015153</name>
</gene>
<sequence>MTTTKAPSVKPKGKQLKVKAEPPPKKRKKWKEEFSSSQSDSSPEIHYSSSDDEEFDPPAPFVTRFLNTRAMKETFKSYMELLVSIALDPDTMQALEKSNGTVC</sequence>
<evidence type="ECO:0000313" key="4">
    <source>
        <dbReference type="Proteomes" id="UP000550707"/>
    </source>
</evidence>
<comment type="caution">
    <text evidence="3">The sequence shown here is derived from an EMBL/GenBank/DDBJ whole genome shotgun (WGS) entry which is preliminary data.</text>
</comment>
<evidence type="ECO:0000259" key="2">
    <source>
        <dbReference type="Pfam" id="PF13926"/>
    </source>
</evidence>
<dbReference type="InterPro" id="IPR052466">
    <property type="entry name" value="DNA_MethProtect_Complex"/>
</dbReference>
<dbReference type="AlphaFoldDB" id="A0A7J8EUM4"/>
<dbReference type="Pfam" id="PF13926">
    <property type="entry name" value="DUF4211"/>
    <property type="match status" value="1"/>
</dbReference>
<dbReference type="Proteomes" id="UP000550707">
    <property type="component" value="Unassembled WGS sequence"/>
</dbReference>
<feature type="region of interest" description="Disordered" evidence="1">
    <location>
        <begin position="1"/>
        <end position="60"/>
    </location>
</feature>